<proteinExistence type="predicted"/>
<evidence type="ECO:0000256" key="1">
    <source>
        <dbReference type="ARBA" id="ARBA00004651"/>
    </source>
</evidence>
<dbReference type="Proteomes" id="UP000199213">
    <property type="component" value="Unassembled WGS sequence"/>
</dbReference>
<evidence type="ECO:0000256" key="2">
    <source>
        <dbReference type="ARBA" id="ARBA00022475"/>
    </source>
</evidence>
<keyword evidence="2" id="KW-1003">Cell membrane</keyword>
<evidence type="ECO:0000256" key="3">
    <source>
        <dbReference type="ARBA" id="ARBA00022692"/>
    </source>
</evidence>
<dbReference type="PANTHER" id="PTHR34820">
    <property type="entry name" value="INNER MEMBRANE PROTEIN YEBZ"/>
    <property type="match status" value="1"/>
</dbReference>
<feature type="transmembrane region" description="Helical" evidence="6">
    <location>
        <begin position="321"/>
        <end position="342"/>
    </location>
</feature>
<dbReference type="InterPro" id="IPR019108">
    <property type="entry name" value="Caa3_assmbl_CtaG-rel"/>
</dbReference>
<reference evidence="9" key="1">
    <citation type="submission" date="2016-10" db="EMBL/GenBank/DDBJ databases">
        <authorList>
            <person name="Varghese N."/>
            <person name="Submissions S."/>
        </authorList>
    </citation>
    <scope>NUCLEOTIDE SEQUENCE [LARGE SCALE GENOMIC DNA]</scope>
    <source>
        <strain evidence="9">DSM 45460</strain>
    </source>
</reference>
<feature type="transmembrane region" description="Helical" evidence="6">
    <location>
        <begin position="282"/>
        <end position="301"/>
    </location>
</feature>
<feature type="transmembrane region" description="Helical" evidence="6">
    <location>
        <begin position="183"/>
        <end position="202"/>
    </location>
</feature>
<organism evidence="8 9">
    <name type="scientific">Actinopolyspora mzabensis</name>
    <dbReference type="NCBI Taxonomy" id="995066"/>
    <lineage>
        <taxon>Bacteria</taxon>
        <taxon>Bacillati</taxon>
        <taxon>Actinomycetota</taxon>
        <taxon>Actinomycetes</taxon>
        <taxon>Actinopolysporales</taxon>
        <taxon>Actinopolysporaceae</taxon>
        <taxon>Actinopolyspora</taxon>
    </lineage>
</organism>
<dbReference type="EMBL" id="FNFM01000008">
    <property type="protein sequence ID" value="SDK45569.1"/>
    <property type="molecule type" value="Genomic_DNA"/>
</dbReference>
<evidence type="ECO:0000313" key="9">
    <source>
        <dbReference type="Proteomes" id="UP000199213"/>
    </source>
</evidence>
<name>A0A1G9C1I5_ACTMZ</name>
<dbReference type="Pfam" id="PF05425">
    <property type="entry name" value="CopD"/>
    <property type="match status" value="1"/>
</dbReference>
<dbReference type="Pfam" id="PF09678">
    <property type="entry name" value="Caa3_CtaG"/>
    <property type="match status" value="1"/>
</dbReference>
<comment type="subcellular location">
    <subcellularLocation>
        <location evidence="1">Cell membrane</location>
        <topology evidence="1">Multi-pass membrane protein</topology>
    </subcellularLocation>
</comment>
<dbReference type="AlphaFoldDB" id="A0A1G9C1I5"/>
<protein>
    <submittedName>
        <fullName evidence="8">Putative copper resistance protein D</fullName>
    </submittedName>
</protein>
<evidence type="ECO:0000256" key="4">
    <source>
        <dbReference type="ARBA" id="ARBA00022989"/>
    </source>
</evidence>
<feature type="transmembrane region" description="Helical" evidence="6">
    <location>
        <begin position="103"/>
        <end position="126"/>
    </location>
</feature>
<feature type="transmembrane region" description="Helical" evidence="6">
    <location>
        <begin position="526"/>
        <end position="548"/>
    </location>
</feature>
<gene>
    <name evidence="8" type="ORF">SAMN04487820_10857</name>
</gene>
<evidence type="ECO:0000256" key="6">
    <source>
        <dbReference type="SAM" id="Phobius"/>
    </source>
</evidence>
<keyword evidence="3 6" id="KW-0812">Transmembrane</keyword>
<evidence type="ECO:0000259" key="7">
    <source>
        <dbReference type="Pfam" id="PF05425"/>
    </source>
</evidence>
<keyword evidence="9" id="KW-1185">Reference proteome</keyword>
<dbReference type="PANTHER" id="PTHR34820:SF4">
    <property type="entry name" value="INNER MEMBRANE PROTEIN YEBZ"/>
    <property type="match status" value="1"/>
</dbReference>
<evidence type="ECO:0000313" key="8">
    <source>
        <dbReference type="EMBL" id="SDK45569.1"/>
    </source>
</evidence>
<keyword evidence="4 6" id="KW-1133">Transmembrane helix</keyword>
<keyword evidence="5 6" id="KW-0472">Membrane</keyword>
<feature type="transmembrane region" description="Helical" evidence="6">
    <location>
        <begin position="446"/>
        <end position="466"/>
    </location>
</feature>
<feature type="transmembrane region" description="Helical" evidence="6">
    <location>
        <begin position="604"/>
        <end position="630"/>
    </location>
</feature>
<feature type="transmembrane region" description="Helical" evidence="6">
    <location>
        <begin position="214"/>
        <end position="233"/>
    </location>
</feature>
<feature type="transmembrane region" description="Helical" evidence="6">
    <location>
        <begin position="495"/>
        <end position="514"/>
    </location>
</feature>
<feature type="transmembrane region" description="Helical" evidence="6">
    <location>
        <begin position="412"/>
        <end position="434"/>
    </location>
</feature>
<feature type="transmembrane region" description="Helical" evidence="6">
    <location>
        <begin position="70"/>
        <end position="91"/>
    </location>
</feature>
<accession>A0A1G9C1I5</accession>
<sequence>MSGSAPSGRTEGDEAAPSPPGLIRWGLLGTGTAVALTVVLVLAAGNGVYAVLGYPDPGALTKLGVNLLRLVFDLAGACCLGGLVFAAFFTVPQRGGMISPDGYAALRTAGTAAWLWGGAGLLLTVFDAADSAGQSITDSLTPGAWLGLLEALDVPKAWLLSALLALVLAVACRSTLRWRTTIGLTVLAGLTLLPPVLVGHAASNGGHDFASDSMAFHVVAAALWLGVLFAVLAHAHRRGANPETVARRYRKLAATCWGILALSGVIGSLILVPARMWLGTQYGALVLGKIGLLLLVGLVSVPLRRRITRSARDRHRGMLRLAGAEVALLLATVGISMGMAHVPPPNLLDRNATAMDLLIGYDLPEFPGFWQLATQWRFDLLLGTAAVVLAVSYLAGVRRLRTHGQHWPVGRTVSWLAGCLAVLVASSSGVGSYAPATFGVHMTAHLLLNMLGPALLVLGTPVNLCLRALPRARRGEPYGPREWLLGIVDSPVSRWLSHPVLASLLLVGSLYALYPTGLFQLIMQEHWAHTIMNVYFLGSGYLWFWSVLGLDRTPRRVPQLARLGVTLGMMPALAFFGVLVLSMSDPIAGNYYRTLDLPWSVDPMAAQQAGALIGWLGGEIPLLLVLIVLLRQWQREEGDDDDADYRGMLARLESTRT</sequence>
<evidence type="ECO:0000256" key="5">
    <source>
        <dbReference type="ARBA" id="ARBA00023136"/>
    </source>
</evidence>
<feature type="transmembrane region" description="Helical" evidence="6">
    <location>
        <begin position="25"/>
        <end position="50"/>
    </location>
</feature>
<feature type="transmembrane region" description="Helical" evidence="6">
    <location>
        <begin position="560"/>
        <end position="584"/>
    </location>
</feature>
<dbReference type="RefSeq" id="WP_176797989.1">
    <property type="nucleotide sequence ID" value="NZ_FNFM01000008.1"/>
</dbReference>
<dbReference type="GO" id="GO:0006825">
    <property type="term" value="P:copper ion transport"/>
    <property type="evidence" value="ECO:0007669"/>
    <property type="project" value="InterPro"/>
</dbReference>
<dbReference type="InterPro" id="IPR032694">
    <property type="entry name" value="CopC/D"/>
</dbReference>
<feature type="domain" description="Copper resistance protein D" evidence="7">
    <location>
        <begin position="245"/>
        <end position="337"/>
    </location>
</feature>
<dbReference type="GO" id="GO:0005886">
    <property type="term" value="C:plasma membrane"/>
    <property type="evidence" value="ECO:0007669"/>
    <property type="project" value="UniProtKB-SubCell"/>
</dbReference>
<feature type="transmembrane region" description="Helical" evidence="6">
    <location>
        <begin position="380"/>
        <end position="400"/>
    </location>
</feature>
<feature type="transmembrane region" description="Helical" evidence="6">
    <location>
        <begin position="254"/>
        <end position="276"/>
    </location>
</feature>
<dbReference type="InterPro" id="IPR008457">
    <property type="entry name" value="Cu-R_CopD_dom"/>
</dbReference>